<organism evidence="2 3">
    <name type="scientific">Pristionchus fissidentatus</name>
    <dbReference type="NCBI Taxonomy" id="1538716"/>
    <lineage>
        <taxon>Eukaryota</taxon>
        <taxon>Metazoa</taxon>
        <taxon>Ecdysozoa</taxon>
        <taxon>Nematoda</taxon>
        <taxon>Chromadorea</taxon>
        <taxon>Rhabditida</taxon>
        <taxon>Rhabditina</taxon>
        <taxon>Diplogasteromorpha</taxon>
        <taxon>Diplogasteroidea</taxon>
        <taxon>Neodiplogasteridae</taxon>
        <taxon>Pristionchus</taxon>
    </lineage>
</organism>
<gene>
    <name evidence="2" type="ORF">PFISCL1PPCAC_12799</name>
</gene>
<keyword evidence="1" id="KW-0472">Membrane</keyword>
<keyword evidence="1" id="KW-0812">Transmembrane</keyword>
<keyword evidence="1" id="KW-1133">Transmembrane helix</keyword>
<feature type="non-terminal residue" evidence="2">
    <location>
        <position position="72"/>
    </location>
</feature>
<accession>A0AAV5VP89</accession>
<name>A0AAV5VP89_9BILA</name>
<dbReference type="AlphaFoldDB" id="A0AAV5VP89"/>
<keyword evidence="3" id="KW-1185">Reference proteome</keyword>
<evidence type="ECO:0000256" key="1">
    <source>
        <dbReference type="SAM" id="Phobius"/>
    </source>
</evidence>
<dbReference type="Proteomes" id="UP001432322">
    <property type="component" value="Unassembled WGS sequence"/>
</dbReference>
<comment type="caution">
    <text evidence="2">The sequence shown here is derived from an EMBL/GenBank/DDBJ whole genome shotgun (WGS) entry which is preliminary data.</text>
</comment>
<reference evidence="2" key="1">
    <citation type="submission" date="2023-10" db="EMBL/GenBank/DDBJ databases">
        <title>Genome assembly of Pristionchus species.</title>
        <authorList>
            <person name="Yoshida K."/>
            <person name="Sommer R.J."/>
        </authorList>
    </citation>
    <scope>NUCLEOTIDE SEQUENCE</scope>
    <source>
        <strain evidence="2">RS5133</strain>
    </source>
</reference>
<feature type="transmembrane region" description="Helical" evidence="1">
    <location>
        <begin position="12"/>
        <end position="32"/>
    </location>
</feature>
<sequence length="72" mass="8333">AIRAHYRTWLMFELAGHLFTFVCAAFAVFVIVKVRAYHINLAVLNCYVLILLSSVNTLTRFPLMLFEARLWG</sequence>
<feature type="non-terminal residue" evidence="2">
    <location>
        <position position="1"/>
    </location>
</feature>
<evidence type="ECO:0000313" key="3">
    <source>
        <dbReference type="Proteomes" id="UP001432322"/>
    </source>
</evidence>
<evidence type="ECO:0008006" key="4">
    <source>
        <dbReference type="Google" id="ProtNLM"/>
    </source>
</evidence>
<proteinExistence type="predicted"/>
<evidence type="ECO:0000313" key="2">
    <source>
        <dbReference type="EMBL" id="GMT21502.1"/>
    </source>
</evidence>
<protein>
    <recommendedName>
        <fullName evidence="4">G protein-coupled receptor</fullName>
    </recommendedName>
</protein>
<feature type="transmembrane region" description="Helical" evidence="1">
    <location>
        <begin position="38"/>
        <end position="59"/>
    </location>
</feature>
<dbReference type="EMBL" id="BTSY01000004">
    <property type="protein sequence ID" value="GMT21502.1"/>
    <property type="molecule type" value="Genomic_DNA"/>
</dbReference>